<dbReference type="Proteomes" id="UP000266643">
    <property type="component" value="Unassembled WGS sequence"/>
</dbReference>
<evidence type="ECO:0000256" key="1">
    <source>
        <dbReference type="ARBA" id="ARBA00000885"/>
    </source>
</evidence>
<evidence type="ECO:0000256" key="4">
    <source>
        <dbReference type="ARBA" id="ARBA00022786"/>
    </source>
</evidence>
<comment type="caution">
    <text evidence="7">The sequence shown here is derived from an EMBL/GenBank/DDBJ whole genome shotgun (WGS) entry which is preliminary data.</text>
</comment>
<dbReference type="GO" id="GO:0000209">
    <property type="term" value="P:protein polyubiquitination"/>
    <property type="evidence" value="ECO:0007669"/>
    <property type="project" value="InterPro"/>
</dbReference>
<dbReference type="EC" id="2.3.2.26" evidence="2"/>
<dbReference type="InterPro" id="IPR035983">
    <property type="entry name" value="Hect_E3_ubiquitin_ligase"/>
</dbReference>
<proteinExistence type="predicted"/>
<dbReference type="SMART" id="SM00119">
    <property type="entry name" value="HECTc"/>
    <property type="match status" value="1"/>
</dbReference>
<evidence type="ECO:0000313" key="7">
    <source>
        <dbReference type="EMBL" id="RHY68483.1"/>
    </source>
</evidence>
<dbReference type="Gene3D" id="3.30.2410.10">
    <property type="entry name" value="Hect, E3 ligase catalytic domain"/>
    <property type="match status" value="1"/>
</dbReference>
<dbReference type="Gene3D" id="3.90.1750.10">
    <property type="entry name" value="Hect, E3 ligase catalytic domains"/>
    <property type="match status" value="1"/>
</dbReference>
<dbReference type="AlphaFoldDB" id="A0A397DQJ2"/>
<dbReference type="VEuPathDB" id="FungiDB:H257_17582"/>
<dbReference type="PANTHER" id="PTHR45700">
    <property type="entry name" value="UBIQUITIN-PROTEIN LIGASE E3C"/>
    <property type="match status" value="1"/>
</dbReference>
<dbReference type="PANTHER" id="PTHR45700:SF2">
    <property type="entry name" value="UBIQUITIN-PROTEIN LIGASE E3C"/>
    <property type="match status" value="1"/>
</dbReference>
<dbReference type="PROSITE" id="PS50237">
    <property type="entry name" value="HECT"/>
    <property type="match status" value="2"/>
</dbReference>
<keyword evidence="3" id="KW-0808">Transferase</keyword>
<protein>
    <recommendedName>
        <fullName evidence="2">HECT-type E3 ubiquitin transferase</fullName>
        <ecNumber evidence="2">2.3.2.26</ecNumber>
    </recommendedName>
</protein>
<comment type="caution">
    <text evidence="5">Lacks conserved residue(s) required for the propagation of feature annotation.</text>
</comment>
<evidence type="ECO:0000256" key="3">
    <source>
        <dbReference type="ARBA" id="ARBA00022679"/>
    </source>
</evidence>
<dbReference type="Pfam" id="PF00632">
    <property type="entry name" value="HECT"/>
    <property type="match status" value="2"/>
</dbReference>
<reference evidence="7 8" key="1">
    <citation type="submission" date="2018-08" db="EMBL/GenBank/DDBJ databases">
        <title>Aphanomyces genome sequencing and annotation.</title>
        <authorList>
            <person name="Minardi D."/>
            <person name="Oidtmann B."/>
            <person name="Van Der Giezen M."/>
            <person name="Studholme D.J."/>
        </authorList>
    </citation>
    <scope>NUCLEOTIDE SEQUENCE [LARGE SCALE GENOMIC DNA]</scope>
    <source>
        <strain evidence="7 8">D2</strain>
    </source>
</reference>
<dbReference type="GO" id="GO:0006511">
    <property type="term" value="P:ubiquitin-dependent protein catabolic process"/>
    <property type="evidence" value="ECO:0007669"/>
    <property type="project" value="TreeGrafter"/>
</dbReference>
<dbReference type="InterPro" id="IPR000569">
    <property type="entry name" value="HECT_dom"/>
</dbReference>
<evidence type="ECO:0000256" key="2">
    <source>
        <dbReference type="ARBA" id="ARBA00012485"/>
    </source>
</evidence>
<dbReference type="SUPFAM" id="SSF56204">
    <property type="entry name" value="Hect, E3 ligase catalytic domain"/>
    <property type="match status" value="2"/>
</dbReference>
<dbReference type="GO" id="GO:0061630">
    <property type="term" value="F:ubiquitin protein ligase activity"/>
    <property type="evidence" value="ECO:0007669"/>
    <property type="project" value="UniProtKB-EC"/>
</dbReference>
<evidence type="ECO:0000256" key="5">
    <source>
        <dbReference type="PROSITE-ProRule" id="PRU00104"/>
    </source>
</evidence>
<name>A0A397DQJ2_APHAT</name>
<keyword evidence="4 5" id="KW-0833">Ubl conjugation pathway</keyword>
<gene>
    <name evidence="7" type="ORF">DYB30_006183</name>
</gene>
<comment type="catalytic activity">
    <reaction evidence="1">
        <text>S-ubiquitinyl-[E2 ubiquitin-conjugating enzyme]-L-cysteine + [acceptor protein]-L-lysine = [E2 ubiquitin-conjugating enzyme]-L-cysteine + N(6)-ubiquitinyl-[acceptor protein]-L-lysine.</text>
        <dbReference type="EC" id="2.3.2.26"/>
    </reaction>
</comment>
<dbReference type="InterPro" id="IPR044611">
    <property type="entry name" value="E3A/B/C-like"/>
</dbReference>
<sequence length="598" mass="67160">MFDGQVGRRTRVSMGGKKLPAKELSKHDFVVAAREERVKRARSRLVHETSTKLQAWFRGCRTRAITRASLQQAVAAKCNDVATLQRMYTFAIPVSVLTRLVQETIFVGRLWQPPATADAVVVPCSVLGLVQQSWTALQIEWDRSPSSKHEWTVRVASLCSLVSRLRPSDLQGILPLVAESLPHALYLWAIRPSFGFFDAVVEAWTRDRHHRASSFFSQQPTPRLVYGVAQVYAWLLTGHPSSHPSVSTVLFTISSSSAILRHVFRLLQSLPSPLWLVFCSSFGSYIDTSDAHTLSSHFPHLQELATLLSHTLYAILWRESPTVYSIESEAQLSAMVHLFNQLHARLESIALWPSLPIPPDVMIEEEKNDKTVKVFFESNTRAKLQYVLTTIPQVVPFETRVALFHSYLHLDKQNVPNRHVFAALVPLRIQREHIVTDSFDQFHAIQSLKGRLQITFVNAQGLEEAGVDGGGVFKEYIDTLTKTAFSTEEILIEPQFALFFLKKLLGQFNSLDDLRSLDAQMYRHVLELKTIPDVESLGLTFTAASGPQTNGGEVAVTGENVIRATCMNLLKLPTYSTKQIMRAKLVYAIQAKAGFELS</sequence>
<evidence type="ECO:0000259" key="6">
    <source>
        <dbReference type="PROSITE" id="PS50237"/>
    </source>
</evidence>
<feature type="domain" description="HECT" evidence="6">
    <location>
        <begin position="448"/>
        <end position="486"/>
    </location>
</feature>
<organism evidence="7 8">
    <name type="scientific">Aphanomyces astaci</name>
    <name type="common">Crayfish plague agent</name>
    <dbReference type="NCBI Taxonomy" id="112090"/>
    <lineage>
        <taxon>Eukaryota</taxon>
        <taxon>Sar</taxon>
        <taxon>Stramenopiles</taxon>
        <taxon>Oomycota</taxon>
        <taxon>Saprolegniomycetes</taxon>
        <taxon>Saprolegniales</taxon>
        <taxon>Verrucalvaceae</taxon>
        <taxon>Aphanomyces</taxon>
    </lineage>
</organism>
<evidence type="ECO:0000313" key="8">
    <source>
        <dbReference type="Proteomes" id="UP000266643"/>
    </source>
</evidence>
<accession>A0A397DQJ2</accession>
<dbReference type="EMBL" id="QUTD01004362">
    <property type="protein sequence ID" value="RHY68483.1"/>
    <property type="molecule type" value="Genomic_DNA"/>
</dbReference>
<feature type="active site" description="Glycyl thioester intermediate" evidence="5">
    <location>
        <position position="566"/>
    </location>
</feature>
<feature type="domain" description="HECT" evidence="6">
    <location>
        <begin position="565"/>
        <end position="598"/>
    </location>
</feature>